<keyword evidence="4" id="KW-0808">Transferase</keyword>
<keyword evidence="4" id="KW-0328">Glycosyltransferase</keyword>
<protein>
    <submittedName>
        <fullName evidence="4">Lytic murein transglycosylase</fullName>
        <ecNumber evidence="4">2.4.-.-</ecNumber>
    </submittedName>
</protein>
<dbReference type="GO" id="GO:0016757">
    <property type="term" value="F:glycosyltransferase activity"/>
    <property type="evidence" value="ECO:0007669"/>
    <property type="project" value="UniProtKB-KW"/>
</dbReference>
<dbReference type="SUPFAM" id="SSF53955">
    <property type="entry name" value="Lysozyme-like"/>
    <property type="match status" value="1"/>
</dbReference>
<feature type="compositionally biased region" description="Low complexity" evidence="1">
    <location>
        <begin position="91"/>
        <end position="167"/>
    </location>
</feature>
<comment type="caution">
    <text evidence="4">The sequence shown here is derived from an EMBL/GenBank/DDBJ whole genome shotgun (WGS) entry which is preliminary data.</text>
</comment>
<evidence type="ECO:0000313" key="5">
    <source>
        <dbReference type="Proteomes" id="UP001596203"/>
    </source>
</evidence>
<sequence length="530" mass="53324">MGNTRRVADREETSTTRPLRPAVPFYDGPLASSGAAPDPEPAPDPAPATVPRPRAESEPVAEPDPEPTATSGPESTPTSSPATADIPIKEPSTSGSGTATTTTAAGSGATTTAAEAAATTTAPATEAAATTTAAATEAGASRPATEPGTEPEPATEPGATPATEAGPKSTTEAGATPSTAPETKPATEPGTTPATKADGKPAETVIDLDVRAVGQAGVNRRIRVPFAHAVRRWPSPRAAAVAGTRSVRAWSRRPSGRLTLPALLLFALVAGTGAAGAFLIPATARAPRPVDAAATSSTPLPELGGPGFPTGPDGLPSGLPTGPPLGTPTVPAPPWNAVGGRPSDVLAGWASQVGSKVGVPAVAMQAYGYAELRLSQSMPGCVLRWTTLAAIGKVESGHGSANGAVLGANGVAAPEIIGLPLDGNGGRMRIMDTEDGDLDQDTTYDRAVGPMQFIPTTWAQDGADADGDGVKNPHSIDDAALAAGNYLCKGGRNLSVASDWWNAILSYNDVRPYAQSVFDTANKYGTDSRT</sequence>
<keyword evidence="2" id="KW-0472">Membrane</keyword>
<feature type="domain" description="Transglycosylase SLT" evidence="3">
    <location>
        <begin position="429"/>
        <end position="491"/>
    </location>
</feature>
<organism evidence="4 5">
    <name type="scientific">Plantactinospora solaniradicis</name>
    <dbReference type="NCBI Taxonomy" id="1723736"/>
    <lineage>
        <taxon>Bacteria</taxon>
        <taxon>Bacillati</taxon>
        <taxon>Actinomycetota</taxon>
        <taxon>Actinomycetes</taxon>
        <taxon>Micromonosporales</taxon>
        <taxon>Micromonosporaceae</taxon>
        <taxon>Plantactinospora</taxon>
    </lineage>
</organism>
<dbReference type="PANTHER" id="PTHR30163:SF8">
    <property type="entry name" value="LYTIC MUREIN TRANSGLYCOSYLASE"/>
    <property type="match status" value="1"/>
</dbReference>
<keyword evidence="5" id="KW-1185">Reference proteome</keyword>
<dbReference type="InterPro" id="IPR031304">
    <property type="entry name" value="SLT_2"/>
</dbReference>
<feature type="compositionally biased region" description="Basic and acidic residues" evidence="1">
    <location>
        <begin position="1"/>
        <end position="14"/>
    </location>
</feature>
<name>A0ABW1K118_9ACTN</name>
<proteinExistence type="predicted"/>
<dbReference type="EMBL" id="JBHSPR010000001">
    <property type="protein sequence ID" value="MFC6015155.1"/>
    <property type="molecule type" value="Genomic_DNA"/>
</dbReference>
<keyword evidence="2" id="KW-0812">Transmembrane</keyword>
<feature type="compositionally biased region" description="Low complexity" evidence="1">
    <location>
        <begin position="67"/>
        <end position="84"/>
    </location>
</feature>
<keyword evidence="2" id="KW-1133">Transmembrane helix</keyword>
<feature type="compositionally biased region" description="Polar residues" evidence="1">
    <location>
        <begin position="168"/>
        <end position="181"/>
    </location>
</feature>
<feature type="transmembrane region" description="Helical" evidence="2">
    <location>
        <begin position="258"/>
        <end position="280"/>
    </location>
</feature>
<feature type="compositionally biased region" description="Pro residues" evidence="1">
    <location>
        <begin position="38"/>
        <end position="50"/>
    </location>
</feature>
<accession>A0ABW1K118</accession>
<dbReference type="InterPro" id="IPR023346">
    <property type="entry name" value="Lysozyme-like_dom_sf"/>
</dbReference>
<gene>
    <name evidence="4" type="ORF">ACFP2T_02955</name>
</gene>
<feature type="region of interest" description="Disordered" evidence="1">
    <location>
        <begin position="290"/>
        <end position="323"/>
    </location>
</feature>
<feature type="compositionally biased region" description="Low complexity" evidence="1">
    <location>
        <begin position="310"/>
        <end position="320"/>
    </location>
</feature>
<evidence type="ECO:0000259" key="3">
    <source>
        <dbReference type="Pfam" id="PF13406"/>
    </source>
</evidence>
<evidence type="ECO:0000256" key="2">
    <source>
        <dbReference type="SAM" id="Phobius"/>
    </source>
</evidence>
<feature type="region of interest" description="Disordered" evidence="1">
    <location>
        <begin position="1"/>
        <end position="202"/>
    </location>
</feature>
<evidence type="ECO:0000256" key="1">
    <source>
        <dbReference type="SAM" id="MobiDB-lite"/>
    </source>
</evidence>
<dbReference type="Proteomes" id="UP001596203">
    <property type="component" value="Unassembled WGS sequence"/>
</dbReference>
<dbReference type="Gene3D" id="1.10.530.10">
    <property type="match status" value="1"/>
</dbReference>
<dbReference type="EC" id="2.4.-.-" evidence="4"/>
<dbReference type="CDD" id="cd13399">
    <property type="entry name" value="Slt35-like"/>
    <property type="match status" value="1"/>
</dbReference>
<dbReference type="Pfam" id="PF13406">
    <property type="entry name" value="SLT_2"/>
    <property type="match status" value="1"/>
</dbReference>
<dbReference type="PANTHER" id="PTHR30163">
    <property type="entry name" value="MEMBRANE-BOUND LYTIC MUREIN TRANSGLYCOSYLASE B"/>
    <property type="match status" value="1"/>
</dbReference>
<evidence type="ECO:0000313" key="4">
    <source>
        <dbReference type="EMBL" id="MFC6015155.1"/>
    </source>
</evidence>
<reference evidence="5" key="1">
    <citation type="journal article" date="2019" name="Int. J. Syst. Evol. Microbiol.">
        <title>The Global Catalogue of Microorganisms (GCM) 10K type strain sequencing project: providing services to taxonomists for standard genome sequencing and annotation.</title>
        <authorList>
            <consortium name="The Broad Institute Genomics Platform"/>
            <consortium name="The Broad Institute Genome Sequencing Center for Infectious Disease"/>
            <person name="Wu L."/>
            <person name="Ma J."/>
        </authorList>
    </citation>
    <scope>NUCLEOTIDE SEQUENCE [LARGE SCALE GENOMIC DNA]</scope>
    <source>
        <strain evidence="5">ZS-35-S2</strain>
    </source>
</reference>
<dbReference type="InterPro" id="IPR043426">
    <property type="entry name" value="MltB-like"/>
</dbReference>